<dbReference type="OrthoDB" id="65569at2759"/>
<evidence type="ECO:0000256" key="1">
    <source>
        <dbReference type="ARBA" id="ARBA00010838"/>
    </source>
</evidence>
<evidence type="ECO:0000256" key="4">
    <source>
        <dbReference type="RuleBase" id="RU003690"/>
    </source>
</evidence>
<dbReference type="PROSITE" id="PS00653">
    <property type="entry name" value="GLYCOSYL_HYDROL_F1_2"/>
    <property type="match status" value="1"/>
</dbReference>
<dbReference type="EMBL" id="CAIX01000256">
    <property type="protein sequence ID" value="CCI48921.1"/>
    <property type="molecule type" value="Genomic_DNA"/>
</dbReference>
<evidence type="ECO:0000313" key="8">
    <source>
        <dbReference type="Proteomes" id="UP000053237"/>
    </source>
</evidence>
<dbReference type="GO" id="GO:0008422">
    <property type="term" value="F:beta-glucosidase activity"/>
    <property type="evidence" value="ECO:0007669"/>
    <property type="project" value="TreeGrafter"/>
</dbReference>
<dbReference type="FunFam" id="3.20.20.80:FF:000099">
    <property type="entry name" value="Lactase-phlorizin hydrolase, putative"/>
    <property type="match status" value="1"/>
</dbReference>
<keyword evidence="5" id="KW-0812">Transmembrane</keyword>
<dbReference type="InParanoid" id="A0A024GQE5"/>
<comment type="caution">
    <text evidence="7">The sequence shown here is derived from an EMBL/GenBank/DDBJ whole genome shotgun (WGS) entry which is preliminary data.</text>
</comment>
<dbReference type="InterPro" id="IPR001360">
    <property type="entry name" value="Glyco_hydro_1"/>
</dbReference>
<evidence type="ECO:0000313" key="7">
    <source>
        <dbReference type="EMBL" id="CCI48921.1"/>
    </source>
</evidence>
<feature type="transmembrane region" description="Helical" evidence="5">
    <location>
        <begin position="536"/>
        <end position="561"/>
    </location>
</feature>
<reference evidence="7 8" key="1">
    <citation type="submission" date="2012-05" db="EMBL/GenBank/DDBJ databases">
        <title>Recombination and specialization in a pathogen metapopulation.</title>
        <authorList>
            <person name="Gardiner A."/>
            <person name="Kemen E."/>
            <person name="Schultz-Larsen T."/>
            <person name="MacLean D."/>
            <person name="Van Oosterhout C."/>
            <person name="Jones J.D.G."/>
        </authorList>
    </citation>
    <scope>NUCLEOTIDE SEQUENCE [LARGE SCALE GENOMIC DNA]</scope>
    <source>
        <strain evidence="7 8">Ac Nc2</strain>
    </source>
</reference>
<gene>
    <name evidence="7" type="ORF">BN9_101300</name>
</gene>
<dbReference type="Proteomes" id="UP000053237">
    <property type="component" value="Unassembled WGS sequence"/>
</dbReference>
<dbReference type="GO" id="GO:0005975">
    <property type="term" value="P:carbohydrate metabolic process"/>
    <property type="evidence" value="ECO:0007669"/>
    <property type="project" value="InterPro"/>
</dbReference>
<dbReference type="Pfam" id="PF00232">
    <property type="entry name" value="Glyco_hydro_1"/>
    <property type="match status" value="1"/>
</dbReference>
<dbReference type="PRINTS" id="PR00131">
    <property type="entry name" value="GLHYDRLASE1"/>
</dbReference>
<keyword evidence="5" id="KW-1133">Transmembrane helix</keyword>
<feature type="signal peptide" evidence="6">
    <location>
        <begin position="1"/>
        <end position="16"/>
    </location>
</feature>
<dbReference type="PANTHER" id="PTHR10353">
    <property type="entry name" value="GLYCOSYL HYDROLASE"/>
    <property type="match status" value="1"/>
</dbReference>
<keyword evidence="3" id="KW-0326">Glycosidase</keyword>
<dbReference type="STRING" id="65357.A0A024GQE5"/>
<feature type="chain" id="PRO_5001529619" description="Beta-glucosidase" evidence="6">
    <location>
        <begin position="17"/>
        <end position="582"/>
    </location>
</feature>
<dbReference type="PANTHER" id="PTHR10353:SF36">
    <property type="entry name" value="LP05116P"/>
    <property type="match status" value="1"/>
</dbReference>
<keyword evidence="6" id="KW-0732">Signal</keyword>
<organism evidence="7 8">
    <name type="scientific">Albugo candida</name>
    <dbReference type="NCBI Taxonomy" id="65357"/>
    <lineage>
        <taxon>Eukaryota</taxon>
        <taxon>Sar</taxon>
        <taxon>Stramenopiles</taxon>
        <taxon>Oomycota</taxon>
        <taxon>Peronosporomycetes</taxon>
        <taxon>Albuginales</taxon>
        <taxon>Albuginaceae</taxon>
        <taxon>Albugo</taxon>
    </lineage>
</organism>
<sequence>MICMWTLALMLTFTDASKCFPSDFMFGSATAAYQVEGAWNEGGRTQSVWDEWCRSQEKLECANVADDFYHRFESDLDLMQQDGLNMFRFSISWSRVMNWNETTHKMQPNPVGIAYYHRLIDEMSLRKLTPVLTLYHWDLPLELQAKLEPTSWLNAKIVDHYLDYADLMYREFGKKVIYWTTFNEPLTFVTQGYAYGTAPPGISDSWSAMYMATHHVLLSHAHSVKLFRDYKKKGIIDSSARISIALNCDIGLPLDADDELDVIAAERKNQFTLGWYLLPIVTGDYPSVMTERAGDNMQTFTAEEKQLLKGSYDLLMLNHYSTKLITDCDSDRSTIECSSLTGYNRHVGVDSSRFPKGSRRASTNQDGQFNCDWFAGYAPGYLETIRWMHDKDPTADILLTENGWCGNETIKNLDQLWYHQTYLDQVHTAIFEEHIPIIGYTVWSFMDNYEWGTFEPRFGLYYVNMSKELRAKDIQVTPQSTDLERIPRLAANWYREVAKTKCFEPVSVDELAPASKLNLAKEEYTISAASTTQAPFAASVGVIVAALIAAITIMLSAVAVGQTRSPHSGTMETTPLIDSVPM</sequence>
<evidence type="ECO:0000256" key="6">
    <source>
        <dbReference type="SAM" id="SignalP"/>
    </source>
</evidence>
<name>A0A024GQE5_9STRA</name>
<dbReference type="Gene3D" id="3.20.20.80">
    <property type="entry name" value="Glycosidases"/>
    <property type="match status" value="1"/>
</dbReference>
<evidence type="ECO:0000256" key="5">
    <source>
        <dbReference type="SAM" id="Phobius"/>
    </source>
</evidence>
<keyword evidence="5" id="KW-0472">Membrane</keyword>
<comment type="similarity">
    <text evidence="1 4">Belongs to the glycosyl hydrolase 1 family.</text>
</comment>
<dbReference type="InterPro" id="IPR033132">
    <property type="entry name" value="GH_1_N_CS"/>
</dbReference>
<keyword evidence="8" id="KW-1185">Reference proteome</keyword>
<dbReference type="SUPFAM" id="SSF51445">
    <property type="entry name" value="(Trans)glycosidases"/>
    <property type="match status" value="1"/>
</dbReference>
<dbReference type="AlphaFoldDB" id="A0A024GQE5"/>
<evidence type="ECO:0000256" key="3">
    <source>
        <dbReference type="ARBA" id="ARBA00023295"/>
    </source>
</evidence>
<keyword evidence="2" id="KW-0378">Hydrolase</keyword>
<accession>A0A024GQE5</accession>
<proteinExistence type="inferred from homology"/>
<evidence type="ECO:0000256" key="2">
    <source>
        <dbReference type="ARBA" id="ARBA00022801"/>
    </source>
</evidence>
<protein>
    <recommendedName>
        <fullName evidence="9">Beta-glucosidase</fullName>
    </recommendedName>
</protein>
<dbReference type="InterPro" id="IPR017853">
    <property type="entry name" value="GH"/>
</dbReference>
<evidence type="ECO:0008006" key="9">
    <source>
        <dbReference type="Google" id="ProtNLM"/>
    </source>
</evidence>